<dbReference type="Pfam" id="PF13519">
    <property type="entry name" value="VWA_2"/>
    <property type="match status" value="1"/>
</dbReference>
<dbReference type="SUPFAM" id="SSF53300">
    <property type="entry name" value="vWA-like"/>
    <property type="match status" value="1"/>
</dbReference>
<dbReference type="OrthoDB" id="9807628at2"/>
<dbReference type="PANTHER" id="PTHR22550:SF14">
    <property type="entry name" value="VWFA DOMAIN-CONTAINING PROTEIN"/>
    <property type="match status" value="1"/>
</dbReference>
<dbReference type="InterPro" id="IPR002035">
    <property type="entry name" value="VWF_A"/>
</dbReference>
<feature type="transmembrane region" description="Helical" evidence="1">
    <location>
        <begin position="12"/>
        <end position="31"/>
    </location>
</feature>
<evidence type="ECO:0000313" key="3">
    <source>
        <dbReference type="EMBL" id="PLW70769.1"/>
    </source>
</evidence>
<dbReference type="PANTHER" id="PTHR22550">
    <property type="entry name" value="SPORE GERMINATION PROTEIN"/>
    <property type="match status" value="1"/>
</dbReference>
<dbReference type="Gene3D" id="1.25.40.10">
    <property type="entry name" value="Tetratricopeptide repeat domain"/>
    <property type="match status" value="1"/>
</dbReference>
<gene>
    <name evidence="3" type="ORF">C0039_01160</name>
</gene>
<evidence type="ECO:0000259" key="2">
    <source>
        <dbReference type="PROSITE" id="PS50234"/>
    </source>
</evidence>
<dbReference type="RefSeq" id="WP_101517017.1">
    <property type="nucleotide sequence ID" value="NZ_PKUS01000001.1"/>
</dbReference>
<keyword evidence="1" id="KW-0472">Membrane</keyword>
<dbReference type="PROSITE" id="PS50234">
    <property type="entry name" value="VWFA"/>
    <property type="match status" value="1"/>
</dbReference>
<proteinExistence type="predicted"/>
<dbReference type="InterPro" id="IPR011990">
    <property type="entry name" value="TPR-like_helical_dom_sf"/>
</dbReference>
<keyword evidence="4" id="KW-1185">Reference proteome</keyword>
<dbReference type="Gene3D" id="3.40.50.410">
    <property type="entry name" value="von Willebrand factor, type A domain"/>
    <property type="match status" value="1"/>
</dbReference>
<feature type="domain" description="VWFA" evidence="2">
    <location>
        <begin position="99"/>
        <end position="276"/>
    </location>
</feature>
<dbReference type="AlphaFoldDB" id="A0A2N5X8I2"/>
<dbReference type="SMART" id="SM00327">
    <property type="entry name" value="VWA"/>
    <property type="match status" value="1"/>
</dbReference>
<dbReference type="InterPro" id="IPR036465">
    <property type="entry name" value="vWFA_dom_sf"/>
</dbReference>
<reference evidence="3 4" key="1">
    <citation type="submission" date="2018-01" db="EMBL/GenBank/DDBJ databases">
        <title>The draft genome sequence of Halioglobus lutimaris HF004.</title>
        <authorList>
            <person name="Du Z.-J."/>
            <person name="Shi M.-J."/>
        </authorList>
    </citation>
    <scope>NUCLEOTIDE SEQUENCE [LARGE SCALE GENOMIC DNA]</scope>
    <source>
        <strain evidence="3 4">HF004</strain>
    </source>
</reference>
<evidence type="ECO:0000256" key="1">
    <source>
        <dbReference type="SAM" id="Phobius"/>
    </source>
</evidence>
<dbReference type="SUPFAM" id="SSF48452">
    <property type="entry name" value="TPR-like"/>
    <property type="match status" value="1"/>
</dbReference>
<evidence type="ECO:0000313" key="4">
    <source>
        <dbReference type="Proteomes" id="UP000235005"/>
    </source>
</evidence>
<keyword evidence="1" id="KW-1133">Transmembrane helix</keyword>
<comment type="caution">
    <text evidence="3">The sequence shown here is derived from an EMBL/GenBank/DDBJ whole genome shotgun (WGS) entry which is preliminary data.</text>
</comment>
<dbReference type="EMBL" id="PKUS01000001">
    <property type="protein sequence ID" value="PLW70769.1"/>
    <property type="molecule type" value="Genomic_DNA"/>
</dbReference>
<sequence>MLPDFPALEHFHLLRPWALLLLLPGIWLIALQRRRQTQKDMFGGIIAPHLLEHLRLDRGDSRWLNPTLFSIVLVLAMITIIAGPSWRQQPSPLSQDESALVILLDVSSSMEQADVQPSRLERAKQKASDLLALRPDKPSALVVYAGSAHTVLTLTADREILNQYLASLNTGMMPRRGKFPEYALPLIDQILRDTAAPASVVLLTDGLGAESTSAFSEYFETRQHQLLVLGVGTEGDEPGLIPLERRNLEELADAANGRYFELSLDDSDVRALERRIESHYVVIDDDALPWLDSGYPLVFVCLALFLMWFRKGWTLTWAWLLVPLLLIGPPGPVVAQAEEDPNQPVMDATSGPSLGQWFANLWLTPDQQGRLLLQMGDYRAAAGHFQDPMWKGAAFYYNEDFMQAAEYFSRTDNDDALFNEANARAHARDFLRAVQRYDQLLKRNPGYPGAQENRDKVQSIIDEINRLSESQMEEAGVGTEEKQMGGDDAIPAEGAEQLSFEQVELKQFTAEEILESEATRDMWLRGVQQDPSNFLATKFSMQLQRREQQP</sequence>
<dbReference type="InterPro" id="IPR050768">
    <property type="entry name" value="UPF0353/GerABKA_families"/>
</dbReference>
<feature type="transmembrane region" description="Helical" evidence="1">
    <location>
        <begin position="63"/>
        <end position="86"/>
    </location>
</feature>
<dbReference type="Proteomes" id="UP000235005">
    <property type="component" value="Unassembled WGS sequence"/>
</dbReference>
<keyword evidence="1" id="KW-0812">Transmembrane</keyword>
<protein>
    <recommendedName>
        <fullName evidence="2">VWFA domain-containing protein</fullName>
    </recommendedName>
</protein>
<accession>A0A2N5X8I2</accession>
<organism evidence="3 4">
    <name type="scientific">Pseudohalioglobus lutimaris</name>
    <dbReference type="NCBI Taxonomy" id="1737061"/>
    <lineage>
        <taxon>Bacteria</taxon>
        <taxon>Pseudomonadati</taxon>
        <taxon>Pseudomonadota</taxon>
        <taxon>Gammaproteobacteria</taxon>
        <taxon>Cellvibrionales</taxon>
        <taxon>Halieaceae</taxon>
        <taxon>Pseudohalioglobus</taxon>
    </lineage>
</organism>
<name>A0A2N5X8I2_9GAMM</name>